<proteinExistence type="predicted"/>
<dbReference type="AlphaFoldDB" id="A0A8W8JCV7"/>
<keyword evidence="1" id="KW-0812">Transmembrane</keyword>
<sequence>MASCSRVSRFILMLLLEIADLILDWDFYVEVSQTDLVGDKVRYSILGFAIFGSILFLCTIITKFIGICDSDDDDQEEENGTCAVTLSFMSTLLEDLPQIILALIVAFNTKDLISPVQIVKACYGIAEPIIQLILYASCSEEFSENCLSGRIYSRGYIFVNNLVSCLSCGGKYTLKSMRSEDANRFACFMIASETIDLFLDWDFVYEINNSPEKVDESSKQLILAFAVWGTILYFLTFLSLCCDLCNDEDEENPCSPCLSLLSTVTEDFPQIILAIAVAGHTTNLISWVQIAKAVYGFIEPLVRVDKLFNEREKSKKTFSTASHDYECQKSADMFFCGVLSERLFTMSSCCRVFLFIVTLVLEIADLILDWDFYVEVTKTDLIGDNIKYSILGFAIFGTFLFLLTVFTKCFGICNSDDDDQDEEDGACAVTLSLISTLFEDLPQIILALIVAFRTKDLISPVQIVKAGYGIGEPIIQLIKCRNCLKPINTSHKMRSEKETCFLLFMMVSETVDLILDWDFAYEIAQSTDPNVQSTKYWILGFAIWGTLLYITTIVFLCCDLCIGDDEEHPCMASLSLLSTVTEDIPQIVLAITVARQTTHLISVVQILKAVYGIIEPLVRTIKLSCDRKHSKKTFRSPSHDNECQKCFDMICSSILCVCSFALFFMVLAIW</sequence>
<reference evidence="2" key="1">
    <citation type="submission" date="2022-08" db="UniProtKB">
        <authorList>
            <consortium name="EnsemblMetazoa"/>
        </authorList>
    </citation>
    <scope>IDENTIFICATION</scope>
    <source>
        <strain evidence="2">05x7-T-G4-1.051#20</strain>
    </source>
</reference>
<feature type="transmembrane region" description="Helical" evidence="1">
    <location>
        <begin position="500"/>
        <end position="517"/>
    </location>
</feature>
<protein>
    <submittedName>
        <fullName evidence="2">Uncharacterized protein</fullName>
    </submittedName>
</protein>
<evidence type="ECO:0000313" key="3">
    <source>
        <dbReference type="Proteomes" id="UP000005408"/>
    </source>
</evidence>
<keyword evidence="3" id="KW-1185">Reference proteome</keyword>
<feature type="transmembrane region" description="Helical" evidence="1">
    <location>
        <begin position="43"/>
        <end position="65"/>
    </location>
</feature>
<keyword evidence="1" id="KW-0472">Membrane</keyword>
<organism evidence="2 3">
    <name type="scientific">Magallana gigas</name>
    <name type="common">Pacific oyster</name>
    <name type="synonym">Crassostrea gigas</name>
    <dbReference type="NCBI Taxonomy" id="29159"/>
    <lineage>
        <taxon>Eukaryota</taxon>
        <taxon>Metazoa</taxon>
        <taxon>Spiralia</taxon>
        <taxon>Lophotrochozoa</taxon>
        <taxon>Mollusca</taxon>
        <taxon>Bivalvia</taxon>
        <taxon>Autobranchia</taxon>
        <taxon>Pteriomorphia</taxon>
        <taxon>Ostreida</taxon>
        <taxon>Ostreoidea</taxon>
        <taxon>Ostreidae</taxon>
        <taxon>Magallana</taxon>
    </lineage>
</organism>
<feature type="transmembrane region" description="Helical" evidence="1">
    <location>
        <begin position="268"/>
        <end position="288"/>
    </location>
</feature>
<feature type="transmembrane region" description="Helical" evidence="1">
    <location>
        <begin position="537"/>
        <end position="562"/>
    </location>
</feature>
<feature type="transmembrane region" description="Helical" evidence="1">
    <location>
        <begin position="221"/>
        <end position="240"/>
    </location>
</feature>
<dbReference type="EnsemblMetazoa" id="G18301.1">
    <property type="protein sequence ID" value="G18301.1:cds"/>
    <property type="gene ID" value="G18301"/>
</dbReference>
<feature type="transmembrane region" description="Helical" evidence="1">
    <location>
        <begin position="7"/>
        <end position="23"/>
    </location>
</feature>
<evidence type="ECO:0000256" key="1">
    <source>
        <dbReference type="SAM" id="Phobius"/>
    </source>
</evidence>
<feature type="transmembrane region" description="Helical" evidence="1">
    <location>
        <begin position="388"/>
        <end position="406"/>
    </location>
</feature>
<keyword evidence="1" id="KW-1133">Transmembrane helix</keyword>
<feature type="transmembrane region" description="Helical" evidence="1">
    <location>
        <begin position="646"/>
        <end position="669"/>
    </location>
</feature>
<accession>A0A8W8JCV7</accession>
<evidence type="ECO:0000313" key="2">
    <source>
        <dbReference type="EnsemblMetazoa" id="G18301.1:cds"/>
    </source>
</evidence>
<name>A0A8W8JCV7_MAGGI</name>
<feature type="transmembrane region" description="Helical" evidence="1">
    <location>
        <begin position="349"/>
        <end position="368"/>
    </location>
</feature>
<dbReference type="Proteomes" id="UP000005408">
    <property type="component" value="Unassembled WGS sequence"/>
</dbReference>